<dbReference type="SUPFAM" id="SSF53448">
    <property type="entry name" value="Nucleotide-diphospho-sugar transferases"/>
    <property type="match status" value="1"/>
</dbReference>
<dbReference type="GeneID" id="83882248"/>
<keyword evidence="2" id="KW-1185">Reference proteome</keyword>
<dbReference type="EMBL" id="CYTW01000004">
    <property type="protein sequence ID" value="CUK08607.1"/>
    <property type="molecule type" value="Genomic_DNA"/>
</dbReference>
<dbReference type="STRING" id="1715693.PH7735_03268"/>
<dbReference type="Pfam" id="PF13704">
    <property type="entry name" value="Glyco_tranf_2_4"/>
    <property type="match status" value="1"/>
</dbReference>
<dbReference type="Proteomes" id="UP000051870">
    <property type="component" value="Unassembled WGS sequence"/>
</dbReference>
<evidence type="ECO:0000313" key="1">
    <source>
        <dbReference type="EMBL" id="CUK08607.1"/>
    </source>
</evidence>
<evidence type="ECO:0000313" key="2">
    <source>
        <dbReference type="Proteomes" id="UP000051870"/>
    </source>
</evidence>
<reference evidence="2" key="1">
    <citation type="submission" date="2015-09" db="EMBL/GenBank/DDBJ databases">
        <authorList>
            <person name="Rodrigo-Torres Lidia"/>
            <person name="Arahal R.David."/>
        </authorList>
    </citation>
    <scope>NUCLEOTIDE SEQUENCE [LARGE SCALE GENOMIC DNA]</scope>
    <source>
        <strain evidence="2">CECT 7735</strain>
    </source>
</reference>
<dbReference type="InterPro" id="IPR029044">
    <property type="entry name" value="Nucleotide-diphossugar_trans"/>
</dbReference>
<proteinExistence type="predicted"/>
<sequence length="676" mass="77392">MKSLKAFDIIENSRGFDPEWYNETYLDAEIVGLSPEEHYKAFGHFLGRGVNPELTQLNRDKELMTALSRQPIISYCTPLMNRPDDVRGTLRANLDENRVHEDKLEFVLVFLDEDTETHNWVRENFASDLESGYLRMVIESSMDGWHFGKAKNRHKHYAVGTCFSSLDGDNFVTREETDQLLEVVESFGEDFVFHHFSGNWGDGSSGRVSMPMSIYQKIGYDELFMPRQYDEMDLLLSVLCNYPNASLLRIKTDNHGFNSQRSLAFFEKAKLNNPVVELEMARHVDPLNPKGDTYVQEDLSLNAMTGFNQASCFLKNARNSQMRNEYLNEVVKARHIIIDTVPKEKILGTIFKSTGYAKPEDLNISDTDVCIFTCMKNDDMFLPQFYEHYKSLGIAHFFIVDDGSDIPIGETLPHPDVHVFTPKVGNFLTSKGMWMEALMKGYLNEGQWTLAVDADEFMDLPKRFDTFSDLAQELLDTGTDTMPALLIDLVPRPDVSTEELDKAETDFQKVLDHHIFCEEPVGTEYLKSGPIKWGFGPFTRLSWLLDTRYHGFGTMDSLRKIPLTQFRAHRHINQGFHTLHYTDDTPNPGSEIWDTDMVLPIRHYKLLKLFSNAARKRMADQVASATGSQYHARTTANIAKIFEGGGEEQLKKLLSLPSKAYADEFLTQLDPRVFKD</sequence>
<accession>A0A0P1IEH9</accession>
<dbReference type="RefSeq" id="WP_158503255.1">
    <property type="nucleotide sequence ID" value="NZ_CYTW01000004.1"/>
</dbReference>
<organism evidence="1 2">
    <name type="scientific">Shimia thalassica</name>
    <dbReference type="NCBI Taxonomy" id="1715693"/>
    <lineage>
        <taxon>Bacteria</taxon>
        <taxon>Pseudomonadati</taxon>
        <taxon>Pseudomonadota</taxon>
        <taxon>Alphaproteobacteria</taxon>
        <taxon>Rhodobacterales</taxon>
        <taxon>Roseobacteraceae</taxon>
    </lineage>
</organism>
<name>A0A0P1IEH9_9RHOB</name>
<evidence type="ECO:0008006" key="3">
    <source>
        <dbReference type="Google" id="ProtNLM"/>
    </source>
</evidence>
<gene>
    <name evidence="1" type="ORF">PH7735_03268</name>
</gene>
<protein>
    <recommendedName>
        <fullName evidence="3">Glycosyl transferase family 2</fullName>
    </recommendedName>
</protein>
<dbReference type="AlphaFoldDB" id="A0A0P1IEH9"/>